<dbReference type="KEGG" id="fme:FOMMEDRAFT_32443"/>
<dbReference type="AlphaFoldDB" id="R7SJ92"/>
<dbReference type="InterPro" id="IPR029063">
    <property type="entry name" value="SAM-dependent_MTases_sf"/>
</dbReference>
<dbReference type="Gene3D" id="3.40.50.150">
    <property type="entry name" value="Vaccinia Virus protein VP39"/>
    <property type="match status" value="1"/>
</dbReference>
<dbReference type="OMA" id="TIEDWAC"/>
<evidence type="ECO:0000256" key="1">
    <source>
        <dbReference type="ARBA" id="ARBA00022603"/>
    </source>
</evidence>
<gene>
    <name evidence="5" type="ORF">FOMMEDRAFT_32443</name>
</gene>
<keyword evidence="3" id="KW-0949">S-adenosyl-L-methionine</keyword>
<comment type="similarity">
    <text evidence="4">Belongs to the class I-like SAM-binding methyltransferase superfamily. Cation-dependent O-methyltransferase family.</text>
</comment>
<dbReference type="PANTHER" id="PTHR10509:SF14">
    <property type="entry name" value="CAFFEOYL-COA O-METHYLTRANSFERASE 3-RELATED"/>
    <property type="match status" value="1"/>
</dbReference>
<protein>
    <submittedName>
        <fullName evidence="5">O-methyltransferase family 3 protein</fullName>
    </submittedName>
</protein>
<keyword evidence="2 5" id="KW-0808">Transferase</keyword>
<evidence type="ECO:0000313" key="6">
    <source>
        <dbReference type="Proteomes" id="UP000053630"/>
    </source>
</evidence>
<dbReference type="InterPro" id="IPR050362">
    <property type="entry name" value="Cation-dep_OMT"/>
</dbReference>
<dbReference type="EMBL" id="JH717986">
    <property type="protein sequence ID" value="EJC97679.1"/>
    <property type="molecule type" value="Genomic_DNA"/>
</dbReference>
<dbReference type="GO" id="GO:0008171">
    <property type="term" value="F:O-methyltransferase activity"/>
    <property type="evidence" value="ECO:0007669"/>
    <property type="project" value="InterPro"/>
</dbReference>
<dbReference type="Pfam" id="PF01596">
    <property type="entry name" value="Methyltransf_3"/>
    <property type="match status" value="1"/>
</dbReference>
<dbReference type="RefSeq" id="XP_007272033.1">
    <property type="nucleotide sequence ID" value="XM_007271971.1"/>
</dbReference>
<evidence type="ECO:0000256" key="4">
    <source>
        <dbReference type="ARBA" id="ARBA00023453"/>
    </source>
</evidence>
<keyword evidence="6" id="KW-1185">Reference proteome</keyword>
<accession>R7SJ92</accession>
<sequence>MSIRTHLTLDDFAKSDAYFNSMLNPQDPALEAALQNSRANGLPEIAVSITQGKFLKITAQSIKAKRILEVGTLAGYSSIWFARALPDDGKLITLELYDEYAKVARENLDHAGLSSKVDVKIGPALDTLKTLTPDEPFDLVFIDADWTNMPNYFKEAKRLTRKGAIIICDNVNRNGQTALQPENNSTYTGQLPHHFSPTDEGVKAIRSLVEQLKDDKEVEATVLGLAQAKSFDGMLYAIKL</sequence>
<dbReference type="OrthoDB" id="10251242at2759"/>
<dbReference type="GO" id="GO:0008757">
    <property type="term" value="F:S-adenosylmethionine-dependent methyltransferase activity"/>
    <property type="evidence" value="ECO:0007669"/>
    <property type="project" value="TreeGrafter"/>
</dbReference>
<keyword evidence="1 5" id="KW-0489">Methyltransferase</keyword>
<dbReference type="CDD" id="cd02440">
    <property type="entry name" value="AdoMet_MTases"/>
    <property type="match status" value="1"/>
</dbReference>
<evidence type="ECO:0000256" key="2">
    <source>
        <dbReference type="ARBA" id="ARBA00022679"/>
    </source>
</evidence>
<name>R7SJ92_FOMME</name>
<dbReference type="eggNOG" id="KOG1663">
    <property type="taxonomic scope" value="Eukaryota"/>
</dbReference>
<organism evidence="5 6">
    <name type="scientific">Fomitiporia mediterranea (strain MF3/22)</name>
    <name type="common">Grapevine white-rot fungus</name>
    <dbReference type="NCBI Taxonomy" id="694068"/>
    <lineage>
        <taxon>Eukaryota</taxon>
        <taxon>Fungi</taxon>
        <taxon>Dikarya</taxon>
        <taxon>Basidiomycota</taxon>
        <taxon>Agaricomycotina</taxon>
        <taxon>Agaricomycetes</taxon>
        <taxon>Hymenochaetales</taxon>
        <taxon>Hymenochaetaceae</taxon>
        <taxon>Fomitiporia</taxon>
    </lineage>
</organism>
<evidence type="ECO:0000313" key="5">
    <source>
        <dbReference type="EMBL" id="EJC97679.1"/>
    </source>
</evidence>
<dbReference type="PROSITE" id="PS51682">
    <property type="entry name" value="SAM_OMT_I"/>
    <property type="match status" value="1"/>
</dbReference>
<reference evidence="6" key="1">
    <citation type="journal article" date="2012" name="Science">
        <title>The Paleozoic origin of enzymatic lignin decomposition reconstructed from 31 fungal genomes.</title>
        <authorList>
            <person name="Floudas D."/>
            <person name="Binder M."/>
            <person name="Riley R."/>
            <person name="Barry K."/>
            <person name="Blanchette R.A."/>
            <person name="Henrissat B."/>
            <person name="Martinez A.T."/>
            <person name="Otillar R."/>
            <person name="Spatafora J.W."/>
            <person name="Yadav J.S."/>
            <person name="Aerts A."/>
            <person name="Benoit I."/>
            <person name="Boyd A."/>
            <person name="Carlson A."/>
            <person name="Copeland A."/>
            <person name="Coutinho P.M."/>
            <person name="de Vries R.P."/>
            <person name="Ferreira P."/>
            <person name="Findley K."/>
            <person name="Foster B."/>
            <person name="Gaskell J."/>
            <person name="Glotzer D."/>
            <person name="Gorecki P."/>
            <person name="Heitman J."/>
            <person name="Hesse C."/>
            <person name="Hori C."/>
            <person name="Igarashi K."/>
            <person name="Jurgens J.A."/>
            <person name="Kallen N."/>
            <person name="Kersten P."/>
            <person name="Kohler A."/>
            <person name="Kuees U."/>
            <person name="Kumar T.K.A."/>
            <person name="Kuo A."/>
            <person name="LaButti K."/>
            <person name="Larrondo L.F."/>
            <person name="Lindquist E."/>
            <person name="Ling A."/>
            <person name="Lombard V."/>
            <person name="Lucas S."/>
            <person name="Lundell T."/>
            <person name="Martin R."/>
            <person name="McLaughlin D.J."/>
            <person name="Morgenstern I."/>
            <person name="Morin E."/>
            <person name="Murat C."/>
            <person name="Nagy L.G."/>
            <person name="Nolan M."/>
            <person name="Ohm R.A."/>
            <person name="Patyshakuliyeva A."/>
            <person name="Rokas A."/>
            <person name="Ruiz-Duenas F.J."/>
            <person name="Sabat G."/>
            <person name="Salamov A."/>
            <person name="Samejima M."/>
            <person name="Schmutz J."/>
            <person name="Slot J.C."/>
            <person name="St John F."/>
            <person name="Stenlid J."/>
            <person name="Sun H."/>
            <person name="Sun S."/>
            <person name="Syed K."/>
            <person name="Tsang A."/>
            <person name="Wiebenga A."/>
            <person name="Young D."/>
            <person name="Pisabarro A."/>
            <person name="Eastwood D.C."/>
            <person name="Martin F."/>
            <person name="Cullen D."/>
            <person name="Grigoriev I.V."/>
            <person name="Hibbett D.S."/>
        </authorList>
    </citation>
    <scope>NUCLEOTIDE SEQUENCE [LARGE SCALE GENOMIC DNA]</scope>
    <source>
        <strain evidence="6">MF3/22</strain>
    </source>
</reference>
<evidence type="ECO:0000256" key="3">
    <source>
        <dbReference type="ARBA" id="ARBA00022691"/>
    </source>
</evidence>
<dbReference type="InterPro" id="IPR002935">
    <property type="entry name" value="SAM_O-MeTrfase"/>
</dbReference>
<dbReference type="Proteomes" id="UP000053630">
    <property type="component" value="Unassembled WGS sequence"/>
</dbReference>
<proteinExistence type="inferred from homology"/>
<dbReference type="PANTHER" id="PTHR10509">
    <property type="entry name" value="O-METHYLTRANSFERASE-RELATED"/>
    <property type="match status" value="1"/>
</dbReference>
<dbReference type="GeneID" id="18679197"/>
<dbReference type="SUPFAM" id="SSF53335">
    <property type="entry name" value="S-adenosyl-L-methionine-dependent methyltransferases"/>
    <property type="match status" value="1"/>
</dbReference>
<dbReference type="GO" id="GO:0032259">
    <property type="term" value="P:methylation"/>
    <property type="evidence" value="ECO:0007669"/>
    <property type="project" value="UniProtKB-KW"/>
</dbReference>